<proteinExistence type="predicted"/>
<organism evidence="2 3">
    <name type="scientific">Dorcoceras hygrometricum</name>
    <dbReference type="NCBI Taxonomy" id="472368"/>
    <lineage>
        <taxon>Eukaryota</taxon>
        <taxon>Viridiplantae</taxon>
        <taxon>Streptophyta</taxon>
        <taxon>Embryophyta</taxon>
        <taxon>Tracheophyta</taxon>
        <taxon>Spermatophyta</taxon>
        <taxon>Magnoliopsida</taxon>
        <taxon>eudicotyledons</taxon>
        <taxon>Gunneridae</taxon>
        <taxon>Pentapetalae</taxon>
        <taxon>asterids</taxon>
        <taxon>lamiids</taxon>
        <taxon>Lamiales</taxon>
        <taxon>Gesneriaceae</taxon>
        <taxon>Didymocarpoideae</taxon>
        <taxon>Trichosporeae</taxon>
        <taxon>Loxocarpinae</taxon>
        <taxon>Dorcoceras</taxon>
    </lineage>
</organism>
<reference evidence="2 3" key="1">
    <citation type="journal article" date="2015" name="Proc. Natl. Acad. Sci. U.S.A.">
        <title>The resurrection genome of Boea hygrometrica: A blueprint for survival of dehydration.</title>
        <authorList>
            <person name="Xiao L."/>
            <person name="Yang G."/>
            <person name="Zhang L."/>
            <person name="Yang X."/>
            <person name="Zhao S."/>
            <person name="Ji Z."/>
            <person name="Zhou Q."/>
            <person name="Hu M."/>
            <person name="Wang Y."/>
            <person name="Chen M."/>
            <person name="Xu Y."/>
            <person name="Jin H."/>
            <person name="Xiao X."/>
            <person name="Hu G."/>
            <person name="Bao F."/>
            <person name="Hu Y."/>
            <person name="Wan P."/>
            <person name="Li L."/>
            <person name="Deng X."/>
            <person name="Kuang T."/>
            <person name="Xiang C."/>
            <person name="Zhu J.K."/>
            <person name="Oliver M.J."/>
            <person name="He Y."/>
        </authorList>
    </citation>
    <scope>NUCLEOTIDE SEQUENCE [LARGE SCALE GENOMIC DNA]</scope>
    <source>
        <strain evidence="3">cv. XS01</strain>
    </source>
</reference>
<evidence type="ECO:0000313" key="3">
    <source>
        <dbReference type="Proteomes" id="UP000250235"/>
    </source>
</evidence>
<feature type="compositionally biased region" description="Polar residues" evidence="1">
    <location>
        <begin position="52"/>
        <end position="61"/>
    </location>
</feature>
<feature type="compositionally biased region" description="Basic residues" evidence="1">
    <location>
        <begin position="72"/>
        <end position="85"/>
    </location>
</feature>
<dbReference type="AlphaFoldDB" id="A0A2Z7A817"/>
<keyword evidence="3" id="KW-1185">Reference proteome</keyword>
<sequence length="196" mass="21565">MCARPAAFGWPLCAASAHGLSWLRMISKRWPAITQQLARPARGAAADRSRNRCTTQASAVQHRSRNMPGHRALGRSHARRRHGHRQRIFDSISKLKLDTIWHNNCIDQIRTLALIPLLGNHGGSGSRPRPDTRLLRQPALEGLTRSARTDSPRKIGRNNFRRTAAAAATSGGGGGVRREREEAPFALGLGFNCVMS</sequence>
<dbReference type="Proteomes" id="UP000250235">
    <property type="component" value="Unassembled WGS sequence"/>
</dbReference>
<accession>A0A2Z7A817</accession>
<gene>
    <name evidence="2" type="ORF">F511_31532</name>
</gene>
<evidence type="ECO:0000313" key="2">
    <source>
        <dbReference type="EMBL" id="KZV16963.1"/>
    </source>
</evidence>
<dbReference type="EMBL" id="KV018493">
    <property type="protein sequence ID" value="KZV16963.1"/>
    <property type="molecule type" value="Genomic_DNA"/>
</dbReference>
<name>A0A2Z7A817_9LAMI</name>
<protein>
    <submittedName>
        <fullName evidence="2">Uncharacterized protein</fullName>
    </submittedName>
</protein>
<feature type="region of interest" description="Disordered" evidence="1">
    <location>
        <begin position="41"/>
        <end position="85"/>
    </location>
</feature>
<evidence type="ECO:0000256" key="1">
    <source>
        <dbReference type="SAM" id="MobiDB-lite"/>
    </source>
</evidence>